<proteinExistence type="predicted"/>
<dbReference type="InterPro" id="IPR036514">
    <property type="entry name" value="SGNH_hydro_sf"/>
</dbReference>
<comment type="caution">
    <text evidence="2">The sequence shown here is derived from an EMBL/GenBank/DDBJ whole genome shotgun (WGS) entry which is preliminary data.</text>
</comment>
<evidence type="ECO:0000259" key="1">
    <source>
        <dbReference type="Pfam" id="PF13472"/>
    </source>
</evidence>
<dbReference type="GO" id="GO:0016788">
    <property type="term" value="F:hydrolase activity, acting on ester bonds"/>
    <property type="evidence" value="ECO:0007669"/>
    <property type="project" value="UniProtKB-ARBA"/>
</dbReference>
<evidence type="ECO:0000313" key="2">
    <source>
        <dbReference type="EMBL" id="PUB17582.1"/>
    </source>
</evidence>
<feature type="domain" description="SGNH hydrolase-type esterase" evidence="1">
    <location>
        <begin position="3"/>
        <end position="193"/>
    </location>
</feature>
<dbReference type="Gene3D" id="3.40.50.1110">
    <property type="entry name" value="SGNH hydrolase"/>
    <property type="match status" value="1"/>
</dbReference>
<reference evidence="2 3" key="1">
    <citation type="submission" date="2018-04" db="EMBL/GenBank/DDBJ databases">
        <title>Genomic Encyclopedia of Archaeal and Bacterial Type Strains, Phase II (KMG-II): from individual species to whole genera.</title>
        <authorList>
            <person name="Goeker M."/>
        </authorList>
    </citation>
    <scope>NUCLEOTIDE SEQUENCE [LARGE SCALE GENOMIC DNA]</scope>
    <source>
        <strain evidence="2 3">DSM 29955</strain>
    </source>
</reference>
<dbReference type="Proteomes" id="UP000244523">
    <property type="component" value="Unassembled WGS sequence"/>
</dbReference>
<organism evidence="2 3">
    <name type="scientific">Yoonia sediminilitoris</name>
    <dbReference type="NCBI Taxonomy" id="1286148"/>
    <lineage>
        <taxon>Bacteria</taxon>
        <taxon>Pseudomonadati</taxon>
        <taxon>Pseudomonadota</taxon>
        <taxon>Alphaproteobacteria</taxon>
        <taxon>Rhodobacterales</taxon>
        <taxon>Paracoccaceae</taxon>
        <taxon>Yoonia</taxon>
    </lineage>
</organism>
<protein>
    <submittedName>
        <fullName evidence="2">Lysophospholipase L1-like esterase</fullName>
    </submittedName>
</protein>
<dbReference type="CDD" id="cd01839">
    <property type="entry name" value="SGNH_arylesterase_like"/>
    <property type="match status" value="1"/>
</dbReference>
<keyword evidence="3" id="KW-1185">Reference proteome</keyword>
<gene>
    <name evidence="2" type="ORF">C8N45_102594</name>
</gene>
<accession>A0A2T6KMY7</accession>
<dbReference type="AlphaFoldDB" id="A0A2T6KMY7"/>
<name>A0A2T6KMY7_9RHOB</name>
<dbReference type="SUPFAM" id="SSF52266">
    <property type="entry name" value="SGNH hydrolase"/>
    <property type="match status" value="1"/>
</dbReference>
<dbReference type="InterPro" id="IPR013830">
    <property type="entry name" value="SGNH_hydro"/>
</dbReference>
<dbReference type="Pfam" id="PF13472">
    <property type="entry name" value="Lipase_GDSL_2"/>
    <property type="match status" value="1"/>
</dbReference>
<dbReference type="RefSeq" id="WP_245882597.1">
    <property type="nucleotide sequence ID" value="NZ_QBUD01000002.1"/>
</dbReference>
<evidence type="ECO:0000313" key="3">
    <source>
        <dbReference type="Proteomes" id="UP000244523"/>
    </source>
</evidence>
<dbReference type="EMBL" id="QBUD01000002">
    <property type="protein sequence ID" value="PUB17582.1"/>
    <property type="molecule type" value="Genomic_DNA"/>
</dbReference>
<sequence length="207" mass="22046">MTFGDSNTHGTPPMPVRDSYGRLPAGVRWPTVTDAALGPQWALIEEGLPGRTTNRNCPDMGPHMNGQTGLRIALESHGPIDLLVVMLGTNDLQAKFGATAQMVTGGMASLLSIAHSTEYQTRHDGFQILMVCPPPVIECGTFGRDFYLGASKSADLPMHYAALADTWGVHFLNAGQFIKASPIDGVHFDADAHVALGHAIADKIATL</sequence>